<dbReference type="GO" id="GO:0071973">
    <property type="term" value="P:bacterial-type flagellum-dependent cell motility"/>
    <property type="evidence" value="ECO:0007669"/>
    <property type="project" value="InterPro"/>
</dbReference>
<dbReference type="OrthoDB" id="8554211at2"/>
<evidence type="ECO:0000256" key="10">
    <source>
        <dbReference type="SAM" id="MobiDB-lite"/>
    </source>
</evidence>
<feature type="region of interest" description="Disordered" evidence="10">
    <location>
        <begin position="281"/>
        <end position="356"/>
    </location>
</feature>
<evidence type="ECO:0000256" key="11">
    <source>
        <dbReference type="SAM" id="Phobius"/>
    </source>
</evidence>
<dbReference type="PANTHER" id="PTHR30046">
    <property type="entry name" value="FLAGELLAR M-RING PROTEIN"/>
    <property type="match status" value="1"/>
</dbReference>
<sequence>MADDTQNQPAAGSPSGHKLMAAFGRLNTRHRLGLLVGIPVLVAVIVAVLLWNRAPDYRVLFSGLSDQDGGTIVAALQQQKIPYRVADGGSAILVPPDQVHEVRLRLASQGLPRAGNVGFELMDNSRLGLTQFQEQVNYQRALEGELARSIQSLGTVRSARVHLAIPKPSIFMREQNRPTASVLVQMLPGRLLERAQVAGIVHLVSSSVPQLAPGAVSVVDQTGTLLSSNDADANGLDASQLEYLRAMEQQYARRIAELISPIVGAQNLRAQVAIDLDFSRQEQTDESYRPNGGPDQAAVRSRQSSEAREPAAGTDGGVPGSLSNTPPGVATAPVTGNAATNPTAAATGNREAAQNLRRADTTNYELDKTVRYVREPVGRIKRLSAAVVVNHRTSVVKGETVTAPLSEAELAQIKALVNDAVGFDPQRRDSVSVISIPFNESSAEAVPEPAFWKQPEFIDLARGIGVALVVALAVLYLIIGVIRPAIKQMTAPQPPLEPAFPAGAPLMAAAEAETAGAPPQEDPLERVRQFARGNPQVVANVIRQWINDGQNV</sequence>
<dbReference type="GO" id="GO:0003774">
    <property type="term" value="F:cytoskeletal motor activity"/>
    <property type="evidence" value="ECO:0007669"/>
    <property type="project" value="InterPro"/>
</dbReference>
<keyword evidence="15" id="KW-1185">Reference proteome</keyword>
<keyword evidence="8 9" id="KW-0975">Bacterial flagellum</keyword>
<feature type="transmembrane region" description="Helical" evidence="11">
    <location>
        <begin position="32"/>
        <end position="51"/>
    </location>
</feature>
<keyword evidence="14" id="KW-0969">Cilium</keyword>
<dbReference type="NCBIfam" id="TIGR00206">
    <property type="entry name" value="fliF"/>
    <property type="match status" value="1"/>
</dbReference>
<evidence type="ECO:0000256" key="7">
    <source>
        <dbReference type="ARBA" id="ARBA00023136"/>
    </source>
</evidence>
<keyword evidence="14" id="KW-0282">Flagellum</keyword>
<evidence type="ECO:0000256" key="1">
    <source>
        <dbReference type="ARBA" id="ARBA00004117"/>
    </source>
</evidence>
<dbReference type="RefSeq" id="WP_124079440.1">
    <property type="nucleotide sequence ID" value="NZ_UWPJ01000016.1"/>
</dbReference>
<protein>
    <recommendedName>
        <fullName evidence="9">Flagellar M-ring protein</fullName>
    </recommendedName>
</protein>
<reference evidence="14 15" key="1">
    <citation type="submission" date="2018-10" db="EMBL/GenBank/DDBJ databases">
        <authorList>
            <person name="Criscuolo A."/>
        </authorList>
    </citation>
    <scope>NUCLEOTIDE SEQUENCE [LARGE SCALE GENOMIC DNA]</scope>
    <source>
        <strain evidence="14">DnA1</strain>
    </source>
</reference>
<keyword evidence="4" id="KW-1003">Cell membrane</keyword>
<evidence type="ECO:0000256" key="8">
    <source>
        <dbReference type="ARBA" id="ARBA00023143"/>
    </source>
</evidence>
<dbReference type="GO" id="GO:0009431">
    <property type="term" value="C:bacterial-type flagellum basal body, MS ring"/>
    <property type="evidence" value="ECO:0007669"/>
    <property type="project" value="InterPro"/>
</dbReference>
<keyword evidence="14" id="KW-0966">Cell projection</keyword>
<dbReference type="Gene3D" id="3.30.300.30">
    <property type="match status" value="1"/>
</dbReference>
<evidence type="ECO:0000259" key="12">
    <source>
        <dbReference type="Pfam" id="PF01514"/>
    </source>
</evidence>
<feature type="domain" description="Flagellar M-ring C-terminal" evidence="13">
    <location>
        <begin position="260"/>
        <end position="438"/>
    </location>
</feature>
<dbReference type="Proteomes" id="UP000277294">
    <property type="component" value="Unassembled WGS sequence"/>
</dbReference>
<evidence type="ECO:0000313" key="14">
    <source>
        <dbReference type="EMBL" id="VCU69933.1"/>
    </source>
</evidence>
<keyword evidence="6 11" id="KW-1133">Transmembrane helix</keyword>
<evidence type="ECO:0000256" key="5">
    <source>
        <dbReference type="ARBA" id="ARBA00022692"/>
    </source>
</evidence>
<dbReference type="InterPro" id="IPR013556">
    <property type="entry name" value="Flag_M-ring_C"/>
</dbReference>
<gene>
    <name evidence="14" type="primary">fliF</name>
    <name evidence="14" type="ORF">PIGHUM_01998</name>
</gene>
<evidence type="ECO:0000256" key="4">
    <source>
        <dbReference type="ARBA" id="ARBA00022475"/>
    </source>
</evidence>
<keyword evidence="5 11" id="KW-0812">Transmembrane</keyword>
<comment type="similarity">
    <text evidence="3 9">Belongs to the FliF family.</text>
</comment>
<dbReference type="PANTHER" id="PTHR30046:SF0">
    <property type="entry name" value="FLAGELLAR M-RING PROTEIN"/>
    <property type="match status" value="1"/>
</dbReference>
<dbReference type="InterPro" id="IPR006182">
    <property type="entry name" value="FliF_N_dom"/>
</dbReference>
<evidence type="ECO:0000256" key="3">
    <source>
        <dbReference type="ARBA" id="ARBA00007971"/>
    </source>
</evidence>
<comment type="function">
    <text evidence="9">The M ring may be actively involved in energy transduction.</text>
</comment>
<feature type="domain" description="Flagellar M-ring N-terminal" evidence="12">
    <location>
        <begin position="54"/>
        <end position="227"/>
    </location>
</feature>
<evidence type="ECO:0000256" key="2">
    <source>
        <dbReference type="ARBA" id="ARBA00004651"/>
    </source>
</evidence>
<dbReference type="Pfam" id="PF01514">
    <property type="entry name" value="YscJ_FliF"/>
    <property type="match status" value="1"/>
</dbReference>
<evidence type="ECO:0000256" key="9">
    <source>
        <dbReference type="PIRNR" id="PIRNR004862"/>
    </source>
</evidence>
<feature type="compositionally biased region" description="Low complexity" evidence="10">
    <location>
        <begin position="328"/>
        <end position="349"/>
    </location>
</feature>
<dbReference type="InterPro" id="IPR043427">
    <property type="entry name" value="YscJ/FliF"/>
</dbReference>
<evidence type="ECO:0000256" key="6">
    <source>
        <dbReference type="ARBA" id="ARBA00022989"/>
    </source>
</evidence>
<dbReference type="GO" id="GO:0005886">
    <property type="term" value="C:plasma membrane"/>
    <property type="evidence" value="ECO:0007669"/>
    <property type="project" value="UniProtKB-SubCell"/>
</dbReference>
<dbReference type="PIRSF" id="PIRSF004862">
    <property type="entry name" value="FliF"/>
    <property type="match status" value="1"/>
</dbReference>
<keyword evidence="7 11" id="KW-0472">Membrane</keyword>
<dbReference type="InterPro" id="IPR000067">
    <property type="entry name" value="FlgMring_FliF"/>
</dbReference>
<accession>A0A3P4B0V6</accession>
<evidence type="ECO:0000259" key="13">
    <source>
        <dbReference type="Pfam" id="PF08345"/>
    </source>
</evidence>
<comment type="subcellular location">
    <subcellularLocation>
        <location evidence="1 9">Bacterial flagellum basal body</location>
    </subcellularLocation>
    <subcellularLocation>
        <location evidence="2">Cell membrane</location>
        <topology evidence="2">Multi-pass membrane protein</topology>
    </subcellularLocation>
</comment>
<dbReference type="InterPro" id="IPR045851">
    <property type="entry name" value="AMP-bd_C_sf"/>
</dbReference>
<name>A0A3P4B0V6_9BURK</name>
<dbReference type="Pfam" id="PF08345">
    <property type="entry name" value="YscJ_FliF_C"/>
    <property type="match status" value="1"/>
</dbReference>
<organism evidence="14 15">
    <name type="scientific">Pigmentiphaga humi</name>
    <dbReference type="NCBI Taxonomy" id="2478468"/>
    <lineage>
        <taxon>Bacteria</taxon>
        <taxon>Pseudomonadati</taxon>
        <taxon>Pseudomonadota</taxon>
        <taxon>Betaproteobacteria</taxon>
        <taxon>Burkholderiales</taxon>
        <taxon>Alcaligenaceae</taxon>
        <taxon>Pigmentiphaga</taxon>
    </lineage>
</organism>
<feature type="transmembrane region" description="Helical" evidence="11">
    <location>
        <begin position="460"/>
        <end position="479"/>
    </location>
</feature>
<proteinExistence type="inferred from homology"/>
<dbReference type="EMBL" id="UWPJ01000016">
    <property type="protein sequence ID" value="VCU69933.1"/>
    <property type="molecule type" value="Genomic_DNA"/>
</dbReference>
<dbReference type="AlphaFoldDB" id="A0A3P4B0V6"/>
<evidence type="ECO:0000313" key="15">
    <source>
        <dbReference type="Proteomes" id="UP000277294"/>
    </source>
</evidence>
<dbReference type="PRINTS" id="PR01009">
    <property type="entry name" value="FLGMRINGFLIF"/>
</dbReference>